<organism evidence="9 10">
    <name type="scientific">Candidatus Brachybacterium merdavium</name>
    <dbReference type="NCBI Taxonomy" id="2838513"/>
    <lineage>
        <taxon>Bacteria</taxon>
        <taxon>Bacillati</taxon>
        <taxon>Actinomycetota</taxon>
        <taxon>Actinomycetes</taxon>
        <taxon>Micrococcales</taxon>
        <taxon>Dermabacteraceae</taxon>
        <taxon>Brachybacterium</taxon>
    </lineage>
</organism>
<evidence type="ECO:0000259" key="8">
    <source>
        <dbReference type="PROSITE" id="PS50928"/>
    </source>
</evidence>
<dbReference type="GO" id="GO:0005886">
    <property type="term" value="C:plasma membrane"/>
    <property type="evidence" value="ECO:0007669"/>
    <property type="project" value="UniProtKB-SubCell"/>
</dbReference>
<feature type="transmembrane region" description="Helical" evidence="7">
    <location>
        <begin position="189"/>
        <end position="210"/>
    </location>
</feature>
<sequence>MTHADPGLLRSATGAKSEAVSPDVTPRAAPGLLARLRRDWWIYLFLLPTIVGYGAYTVYPLVASWWYALLDWPGFAATGTFIGLDNFERLMADGLFWNSFGNSLIFLICAVPLRVGIALFLAILLNRRKTPFKGFLRTLFFLPVVTTGAIIGVVFTLLLDSSGPVSIALVTAGLLDSPANFVANTGTSLYAGIAVWVWKWLGITMIYWLAALQTIPDDVREAAMIDGAGPGREFRHITLPLLIPFLVIITLIDTVGALNVFDLMYTLTGGGPSFSSEVIEIFIYRTAFGATVPQLGYASAAAVLFGLLTMGLAVGQAVGVRWARRATGAMK</sequence>
<dbReference type="PROSITE" id="PS50928">
    <property type="entry name" value="ABC_TM1"/>
    <property type="match status" value="1"/>
</dbReference>
<evidence type="ECO:0000256" key="2">
    <source>
        <dbReference type="ARBA" id="ARBA00022448"/>
    </source>
</evidence>
<keyword evidence="2 7" id="KW-0813">Transport</keyword>
<keyword evidence="6 7" id="KW-0472">Membrane</keyword>
<evidence type="ECO:0000256" key="1">
    <source>
        <dbReference type="ARBA" id="ARBA00004651"/>
    </source>
</evidence>
<dbReference type="CDD" id="cd06261">
    <property type="entry name" value="TM_PBP2"/>
    <property type="match status" value="1"/>
</dbReference>
<dbReference type="EMBL" id="DWZH01000069">
    <property type="protein sequence ID" value="HJB10695.1"/>
    <property type="molecule type" value="Genomic_DNA"/>
</dbReference>
<reference evidence="9" key="2">
    <citation type="submission" date="2021-04" db="EMBL/GenBank/DDBJ databases">
        <authorList>
            <person name="Gilroy R."/>
        </authorList>
    </citation>
    <scope>NUCLEOTIDE SEQUENCE</scope>
    <source>
        <strain evidence="9">ChiHjej13B12-24818</strain>
    </source>
</reference>
<evidence type="ECO:0000313" key="10">
    <source>
        <dbReference type="Proteomes" id="UP000823823"/>
    </source>
</evidence>
<comment type="subcellular location">
    <subcellularLocation>
        <location evidence="1 7">Cell membrane</location>
        <topology evidence="1 7">Multi-pass membrane protein</topology>
    </subcellularLocation>
</comment>
<proteinExistence type="inferred from homology"/>
<feature type="transmembrane region" description="Helical" evidence="7">
    <location>
        <begin position="104"/>
        <end position="126"/>
    </location>
</feature>
<dbReference type="PANTHER" id="PTHR43227">
    <property type="entry name" value="BLL4140 PROTEIN"/>
    <property type="match status" value="1"/>
</dbReference>
<evidence type="ECO:0000313" key="9">
    <source>
        <dbReference type="EMBL" id="HJB10695.1"/>
    </source>
</evidence>
<keyword evidence="4 7" id="KW-0812">Transmembrane</keyword>
<dbReference type="InterPro" id="IPR035906">
    <property type="entry name" value="MetI-like_sf"/>
</dbReference>
<dbReference type="AlphaFoldDB" id="A0A9D2LDT8"/>
<comment type="similarity">
    <text evidence="7">Belongs to the binding-protein-dependent transport system permease family.</text>
</comment>
<keyword evidence="5 7" id="KW-1133">Transmembrane helix</keyword>
<dbReference type="Pfam" id="PF00528">
    <property type="entry name" value="BPD_transp_1"/>
    <property type="match status" value="1"/>
</dbReference>
<feature type="domain" description="ABC transmembrane type-1" evidence="8">
    <location>
        <begin position="100"/>
        <end position="316"/>
    </location>
</feature>
<reference evidence="9" key="1">
    <citation type="journal article" date="2021" name="PeerJ">
        <title>Extensive microbial diversity within the chicken gut microbiome revealed by metagenomics and culture.</title>
        <authorList>
            <person name="Gilroy R."/>
            <person name="Ravi A."/>
            <person name="Getino M."/>
            <person name="Pursley I."/>
            <person name="Horton D.L."/>
            <person name="Alikhan N.F."/>
            <person name="Baker D."/>
            <person name="Gharbi K."/>
            <person name="Hall N."/>
            <person name="Watson M."/>
            <person name="Adriaenssens E.M."/>
            <person name="Foster-Nyarko E."/>
            <person name="Jarju S."/>
            <person name="Secka A."/>
            <person name="Antonio M."/>
            <person name="Oren A."/>
            <person name="Chaudhuri R.R."/>
            <person name="La Ragione R."/>
            <person name="Hildebrand F."/>
            <person name="Pallen M.J."/>
        </authorList>
    </citation>
    <scope>NUCLEOTIDE SEQUENCE</scope>
    <source>
        <strain evidence="9">ChiHjej13B12-24818</strain>
    </source>
</reference>
<dbReference type="SUPFAM" id="SSF161098">
    <property type="entry name" value="MetI-like"/>
    <property type="match status" value="1"/>
</dbReference>
<dbReference type="Proteomes" id="UP000823823">
    <property type="component" value="Unassembled WGS sequence"/>
</dbReference>
<name>A0A9D2LDT8_9MICO</name>
<feature type="transmembrane region" description="Helical" evidence="7">
    <location>
        <begin position="295"/>
        <end position="315"/>
    </location>
</feature>
<comment type="caution">
    <text evidence="9">The sequence shown here is derived from an EMBL/GenBank/DDBJ whole genome shotgun (WGS) entry which is preliminary data.</text>
</comment>
<gene>
    <name evidence="9" type="ORF">H9786_09240</name>
</gene>
<dbReference type="GO" id="GO:0055085">
    <property type="term" value="P:transmembrane transport"/>
    <property type="evidence" value="ECO:0007669"/>
    <property type="project" value="InterPro"/>
</dbReference>
<dbReference type="PANTHER" id="PTHR43227:SF11">
    <property type="entry name" value="BLL4140 PROTEIN"/>
    <property type="match status" value="1"/>
</dbReference>
<keyword evidence="3" id="KW-1003">Cell membrane</keyword>
<evidence type="ECO:0000256" key="5">
    <source>
        <dbReference type="ARBA" id="ARBA00022989"/>
    </source>
</evidence>
<dbReference type="Gene3D" id="1.10.3720.10">
    <property type="entry name" value="MetI-like"/>
    <property type="match status" value="1"/>
</dbReference>
<evidence type="ECO:0000256" key="7">
    <source>
        <dbReference type="RuleBase" id="RU363032"/>
    </source>
</evidence>
<feature type="transmembrane region" description="Helical" evidence="7">
    <location>
        <begin position="241"/>
        <end position="261"/>
    </location>
</feature>
<accession>A0A9D2LDT8</accession>
<evidence type="ECO:0000256" key="6">
    <source>
        <dbReference type="ARBA" id="ARBA00023136"/>
    </source>
</evidence>
<feature type="transmembrane region" description="Helical" evidence="7">
    <location>
        <begin position="138"/>
        <end position="159"/>
    </location>
</feature>
<evidence type="ECO:0000256" key="4">
    <source>
        <dbReference type="ARBA" id="ARBA00022692"/>
    </source>
</evidence>
<evidence type="ECO:0000256" key="3">
    <source>
        <dbReference type="ARBA" id="ARBA00022475"/>
    </source>
</evidence>
<dbReference type="InterPro" id="IPR050809">
    <property type="entry name" value="UgpAE/MalFG_permease"/>
</dbReference>
<dbReference type="InterPro" id="IPR000515">
    <property type="entry name" value="MetI-like"/>
</dbReference>
<protein>
    <submittedName>
        <fullName evidence="9">Sugar ABC transporter permease</fullName>
    </submittedName>
</protein>
<feature type="transmembrane region" description="Helical" evidence="7">
    <location>
        <begin position="40"/>
        <end position="59"/>
    </location>
</feature>